<feature type="compositionally biased region" description="Polar residues" evidence="1">
    <location>
        <begin position="205"/>
        <end position="218"/>
    </location>
</feature>
<evidence type="ECO:0000313" key="3">
    <source>
        <dbReference type="Proteomes" id="UP001224775"/>
    </source>
</evidence>
<evidence type="ECO:0000256" key="1">
    <source>
        <dbReference type="SAM" id="MobiDB-lite"/>
    </source>
</evidence>
<dbReference type="Proteomes" id="UP001224775">
    <property type="component" value="Unassembled WGS sequence"/>
</dbReference>
<comment type="caution">
    <text evidence="2">The sequence shown here is derived from an EMBL/GenBank/DDBJ whole genome shotgun (WGS) entry which is preliminary data.</text>
</comment>
<reference evidence="2" key="1">
    <citation type="submission" date="2023-06" db="EMBL/GenBank/DDBJ databases">
        <title>Survivors Of The Sea: Transcriptome response of Skeletonema marinoi to long-term dormancy.</title>
        <authorList>
            <person name="Pinder M.I.M."/>
            <person name="Kourtchenko O."/>
            <person name="Robertson E.K."/>
            <person name="Larsson T."/>
            <person name="Maumus F."/>
            <person name="Osuna-Cruz C.M."/>
            <person name="Vancaester E."/>
            <person name="Stenow R."/>
            <person name="Vandepoele K."/>
            <person name="Ploug H."/>
            <person name="Bruchert V."/>
            <person name="Godhe A."/>
            <person name="Topel M."/>
        </authorList>
    </citation>
    <scope>NUCLEOTIDE SEQUENCE</scope>
    <source>
        <strain evidence="2">R05AC</strain>
    </source>
</reference>
<name>A0AAD8YIL4_9STRA</name>
<organism evidence="2 3">
    <name type="scientific">Skeletonema marinoi</name>
    <dbReference type="NCBI Taxonomy" id="267567"/>
    <lineage>
        <taxon>Eukaryota</taxon>
        <taxon>Sar</taxon>
        <taxon>Stramenopiles</taxon>
        <taxon>Ochrophyta</taxon>
        <taxon>Bacillariophyta</taxon>
        <taxon>Coscinodiscophyceae</taxon>
        <taxon>Thalassiosirophycidae</taxon>
        <taxon>Thalassiosirales</taxon>
        <taxon>Skeletonemataceae</taxon>
        <taxon>Skeletonema</taxon>
        <taxon>Skeletonema marinoi-dohrnii complex</taxon>
    </lineage>
</organism>
<dbReference type="AlphaFoldDB" id="A0AAD8YIL4"/>
<feature type="compositionally biased region" description="Polar residues" evidence="1">
    <location>
        <begin position="22"/>
        <end position="41"/>
    </location>
</feature>
<evidence type="ECO:0000313" key="2">
    <source>
        <dbReference type="EMBL" id="KAK1746155.1"/>
    </source>
</evidence>
<keyword evidence="3" id="KW-1185">Reference proteome</keyword>
<dbReference type="EMBL" id="JATAAI010000004">
    <property type="protein sequence ID" value="KAK1746155.1"/>
    <property type="molecule type" value="Genomic_DNA"/>
</dbReference>
<sequence>MVGTVQVKLEADREGFLPPPSSSTQNQTASYQTPTSNNDSGSAAVAETDEFDNRLSGKNFLDKICLVKLHGKDAEGNADTKLWPALRYSSKLELLDAVKEDVNRSSHFKIVKYFKQRQQKGRDGIAYLLGMQTIKESFIALDEDVVESYDERIDELLGQDEYKCNPKFQSVVAIVEKRLHELVDFSDEDDDKDDDTQSHDETVAFDNTLSSPSSNNDVSAEVITIEDTPAKGDEKKKRRGDGEDDGAGSKKKKKKISKQTPKAKSRATLPPMVTPLPAKSGDEDIAKSLRKARSKFHRVMKHEAAWKLLEEKFGFTCVDGKFYLPPLKDTSISVDDKPVASSLMSLRKDLCEKGLPESIQPLSRDEKIDIGRWVRYAHVKGLRDGQDINPDDLGMQIKRFMHAWVVLRDNFGCSYSNKKYKVPLTPNGEEIETFESDSDVDRHFARFGIQCIPDNPGDKLSQEDRLSIELFFAIPSFNVLNTFKRIDEKAKRKRARKPVSYGE</sequence>
<feature type="region of interest" description="Disordered" evidence="1">
    <location>
        <begin position="186"/>
        <end position="284"/>
    </location>
</feature>
<feature type="region of interest" description="Disordered" evidence="1">
    <location>
        <begin position="9"/>
        <end position="45"/>
    </location>
</feature>
<gene>
    <name evidence="2" type="ORF">QTG54_002762</name>
</gene>
<protein>
    <submittedName>
        <fullName evidence="2">Uncharacterized protein</fullName>
    </submittedName>
</protein>
<proteinExistence type="predicted"/>
<accession>A0AAD8YIL4</accession>
<feature type="compositionally biased region" description="Basic residues" evidence="1">
    <location>
        <begin position="249"/>
        <end position="265"/>
    </location>
</feature>